<feature type="transmembrane region" description="Helical" evidence="7">
    <location>
        <begin position="99"/>
        <end position="121"/>
    </location>
</feature>
<evidence type="ECO:0000256" key="1">
    <source>
        <dbReference type="ARBA" id="ARBA00004651"/>
    </source>
</evidence>
<keyword evidence="4 7" id="KW-0812">Transmembrane</keyword>
<dbReference type="AlphaFoldDB" id="A0A1G8X267"/>
<feature type="transmembrane region" description="Helical" evidence="7">
    <location>
        <begin position="321"/>
        <end position="339"/>
    </location>
</feature>
<evidence type="ECO:0000313" key="9">
    <source>
        <dbReference type="EMBL" id="SDJ84437.1"/>
    </source>
</evidence>
<feature type="transmembrane region" description="Helical" evidence="7">
    <location>
        <begin position="41"/>
        <end position="62"/>
    </location>
</feature>
<evidence type="ECO:0000256" key="6">
    <source>
        <dbReference type="ARBA" id="ARBA00023136"/>
    </source>
</evidence>
<evidence type="ECO:0000259" key="8">
    <source>
        <dbReference type="PROSITE" id="PS50850"/>
    </source>
</evidence>
<dbReference type="RefSeq" id="WP_093211790.1">
    <property type="nucleotide sequence ID" value="NZ_FNFL01000001.1"/>
</dbReference>
<evidence type="ECO:0000256" key="2">
    <source>
        <dbReference type="ARBA" id="ARBA00022448"/>
    </source>
</evidence>
<dbReference type="SUPFAM" id="SSF103473">
    <property type="entry name" value="MFS general substrate transporter"/>
    <property type="match status" value="1"/>
</dbReference>
<feature type="transmembrane region" description="Helical" evidence="7">
    <location>
        <begin position="221"/>
        <end position="247"/>
    </location>
</feature>
<dbReference type="GO" id="GO:0005886">
    <property type="term" value="C:plasma membrane"/>
    <property type="evidence" value="ECO:0007669"/>
    <property type="project" value="UniProtKB-SubCell"/>
</dbReference>
<dbReference type="Gene3D" id="1.20.1250.20">
    <property type="entry name" value="MFS general substrate transporter like domains"/>
    <property type="match status" value="2"/>
</dbReference>
<keyword evidence="3" id="KW-1003">Cell membrane</keyword>
<sequence>MNFFLFSQTIQIRLILQFLTTMANMSVTPYLVIFFSSQLGTIMTGWMFLGVMAANIAGSFTGGYTSDRTGRKNVVILSEAMVFIGFLSVASVNSPWISLPYATFVIFVFIHFFIGMAAPAYQAMIIDESSPDNRKAIYTFSYWLQNLAVAIGGIIGAFLFKEHHFLLFIGVAFFTLISLLITFFFIKETYKPAPINTMTRNNLSFFAGWSSYLQVIKNKTFIALALANLLIVAIEEQLTNFIGLRLAEDIAQPEQLLPFLALKVDGINLLGILKTENTILVVCLTVLVTYLLKKFNDRSVLLSGLVLYFIGYTVLSFHDSAIVLLLAMFIATLGELMHIPVKQTLLANMVPDHARSSYMAVFGLMTIVGVMTAGVFIFLSSFLPTIVLSCLFLLMGTASITIFARLTSKDRLEKSNSLPSQLGS</sequence>
<feature type="transmembrane region" description="Helical" evidence="7">
    <location>
        <begin position="74"/>
        <end position="93"/>
    </location>
</feature>
<keyword evidence="2" id="KW-0813">Transport</keyword>
<feature type="transmembrane region" description="Helical" evidence="7">
    <location>
        <begin position="12"/>
        <end position="35"/>
    </location>
</feature>
<feature type="domain" description="Major facilitator superfamily (MFS) profile" evidence="8">
    <location>
        <begin position="1"/>
        <end position="408"/>
    </location>
</feature>
<feature type="transmembrane region" description="Helical" evidence="7">
    <location>
        <begin position="386"/>
        <end position="406"/>
    </location>
</feature>
<evidence type="ECO:0000313" key="10">
    <source>
        <dbReference type="Proteomes" id="UP000198694"/>
    </source>
</evidence>
<feature type="transmembrane region" description="Helical" evidence="7">
    <location>
        <begin position="299"/>
        <end position="315"/>
    </location>
</feature>
<feature type="transmembrane region" description="Helical" evidence="7">
    <location>
        <begin position="166"/>
        <end position="186"/>
    </location>
</feature>
<keyword evidence="6 7" id="KW-0472">Membrane</keyword>
<feature type="transmembrane region" description="Helical" evidence="7">
    <location>
        <begin position="267"/>
        <end position="292"/>
    </location>
</feature>
<dbReference type="EMBL" id="FNFL01000001">
    <property type="protein sequence ID" value="SDJ84437.1"/>
    <property type="molecule type" value="Genomic_DNA"/>
</dbReference>
<dbReference type="InterPro" id="IPR036259">
    <property type="entry name" value="MFS_trans_sf"/>
</dbReference>
<gene>
    <name evidence="9" type="ORF">SAMN05216243_1108</name>
</gene>
<dbReference type="PANTHER" id="PTHR23517:SF3">
    <property type="entry name" value="INTEGRAL MEMBRANE TRANSPORT PROTEIN"/>
    <property type="match status" value="1"/>
</dbReference>
<protein>
    <submittedName>
        <fullName evidence="9">MFS transporter, DHA1 family, multidrug resistance protein B</fullName>
    </submittedName>
</protein>
<evidence type="ECO:0000256" key="5">
    <source>
        <dbReference type="ARBA" id="ARBA00022989"/>
    </source>
</evidence>
<keyword evidence="10" id="KW-1185">Reference proteome</keyword>
<evidence type="ECO:0000256" key="7">
    <source>
        <dbReference type="SAM" id="Phobius"/>
    </source>
</evidence>
<dbReference type="PROSITE" id="PS50850">
    <property type="entry name" value="MFS"/>
    <property type="match status" value="1"/>
</dbReference>
<name>A0A1G8X267_9BACI</name>
<dbReference type="STRING" id="407036.SAMN05216243_1108"/>
<dbReference type="GO" id="GO:0022857">
    <property type="term" value="F:transmembrane transporter activity"/>
    <property type="evidence" value="ECO:0007669"/>
    <property type="project" value="InterPro"/>
</dbReference>
<dbReference type="InterPro" id="IPR050171">
    <property type="entry name" value="MFS_Transporters"/>
</dbReference>
<accession>A0A1G8X267</accession>
<dbReference type="OrthoDB" id="9793283at2"/>
<keyword evidence="5 7" id="KW-1133">Transmembrane helix</keyword>
<dbReference type="InterPro" id="IPR011701">
    <property type="entry name" value="MFS"/>
</dbReference>
<dbReference type="Pfam" id="PF07690">
    <property type="entry name" value="MFS_1"/>
    <property type="match status" value="2"/>
</dbReference>
<dbReference type="Proteomes" id="UP000198694">
    <property type="component" value="Unassembled WGS sequence"/>
</dbReference>
<reference evidence="9 10" key="1">
    <citation type="submission" date="2016-10" db="EMBL/GenBank/DDBJ databases">
        <authorList>
            <person name="de Groot N.N."/>
        </authorList>
    </citation>
    <scope>NUCLEOTIDE SEQUENCE [LARGE SCALE GENOMIC DNA]</scope>
    <source>
        <strain evidence="9 10">CGMCC 1.6502</strain>
    </source>
</reference>
<organism evidence="9 10">
    <name type="scientific">Sediminibacillus albus</name>
    <dbReference type="NCBI Taxonomy" id="407036"/>
    <lineage>
        <taxon>Bacteria</taxon>
        <taxon>Bacillati</taxon>
        <taxon>Bacillota</taxon>
        <taxon>Bacilli</taxon>
        <taxon>Bacillales</taxon>
        <taxon>Bacillaceae</taxon>
        <taxon>Sediminibacillus</taxon>
    </lineage>
</organism>
<comment type="subcellular location">
    <subcellularLocation>
        <location evidence="1">Cell membrane</location>
        <topology evidence="1">Multi-pass membrane protein</topology>
    </subcellularLocation>
</comment>
<feature type="transmembrane region" description="Helical" evidence="7">
    <location>
        <begin position="142"/>
        <end position="160"/>
    </location>
</feature>
<dbReference type="PANTHER" id="PTHR23517">
    <property type="entry name" value="RESISTANCE PROTEIN MDTM, PUTATIVE-RELATED-RELATED"/>
    <property type="match status" value="1"/>
</dbReference>
<evidence type="ECO:0000256" key="3">
    <source>
        <dbReference type="ARBA" id="ARBA00022475"/>
    </source>
</evidence>
<dbReference type="InterPro" id="IPR020846">
    <property type="entry name" value="MFS_dom"/>
</dbReference>
<evidence type="ECO:0000256" key="4">
    <source>
        <dbReference type="ARBA" id="ARBA00022692"/>
    </source>
</evidence>
<proteinExistence type="predicted"/>
<feature type="transmembrane region" description="Helical" evidence="7">
    <location>
        <begin position="360"/>
        <end position="380"/>
    </location>
</feature>